<dbReference type="RefSeq" id="WP_282762687.1">
    <property type="nucleotide sequence ID" value="NZ_JASCTH010000016.1"/>
</dbReference>
<evidence type="ECO:0008006" key="3">
    <source>
        <dbReference type="Google" id="ProtNLM"/>
    </source>
</evidence>
<protein>
    <recommendedName>
        <fullName evidence="3">Lipoprotein</fullName>
    </recommendedName>
</protein>
<proteinExistence type="predicted"/>
<keyword evidence="2" id="KW-1185">Reference proteome</keyword>
<comment type="caution">
    <text evidence="1">The sequence shown here is derived from an EMBL/GenBank/DDBJ whole genome shotgun (WGS) entry which is preliminary data.</text>
</comment>
<evidence type="ECO:0000313" key="1">
    <source>
        <dbReference type="EMBL" id="MDI6101703.1"/>
    </source>
</evidence>
<name>A0ABT6WPM0_9ACTN</name>
<evidence type="ECO:0000313" key="2">
    <source>
        <dbReference type="Proteomes" id="UP001241758"/>
    </source>
</evidence>
<dbReference type="Proteomes" id="UP001241758">
    <property type="component" value="Unassembled WGS sequence"/>
</dbReference>
<dbReference type="PROSITE" id="PS51257">
    <property type="entry name" value="PROKAR_LIPOPROTEIN"/>
    <property type="match status" value="1"/>
</dbReference>
<accession>A0ABT6WPM0</accession>
<dbReference type="EMBL" id="JASCTH010000016">
    <property type="protein sequence ID" value="MDI6101703.1"/>
    <property type="molecule type" value="Genomic_DNA"/>
</dbReference>
<organism evidence="1 2">
    <name type="scientific">Actinoplanes sandaracinus</name>
    <dbReference type="NCBI Taxonomy" id="3045177"/>
    <lineage>
        <taxon>Bacteria</taxon>
        <taxon>Bacillati</taxon>
        <taxon>Actinomycetota</taxon>
        <taxon>Actinomycetes</taxon>
        <taxon>Micromonosporales</taxon>
        <taxon>Micromonosporaceae</taxon>
        <taxon>Actinoplanes</taxon>
    </lineage>
</organism>
<gene>
    <name evidence="1" type="ORF">QLQ12_24075</name>
</gene>
<sequence>MSLRPPLYAVPMLLLVCACGSGEPPRPPADPAAAIVEVDRGGGLAAAVERWTLPNLTLFGDGTAVLRGETRGGLLSGVRRTIPAGRITELYRLADRAGLFTGRTHDRDIIDGEVLTVRIADETGIRETTVVGPSDDEDSGRGGVVAFADAALGSGSDAGEYLPERYAVLVTAGSDARGDVRPWPLAAPLSQLAGAPSKPCQVVERGEAEPLLTALRDAGPDTRWEADGHRVVLVARPLLPGEQTCADL</sequence>
<reference evidence="1 2" key="1">
    <citation type="submission" date="2023-05" db="EMBL/GenBank/DDBJ databases">
        <title>Actinoplanes sp. NEAU-A12 genome sequencing.</title>
        <authorList>
            <person name="Wang Z.-S."/>
        </authorList>
    </citation>
    <scope>NUCLEOTIDE SEQUENCE [LARGE SCALE GENOMIC DNA]</scope>
    <source>
        <strain evidence="1 2">NEAU-A12</strain>
    </source>
</reference>